<dbReference type="InterPro" id="IPR036511">
    <property type="entry name" value="TGT-like_sf"/>
</dbReference>
<dbReference type="GO" id="GO:0006400">
    <property type="term" value="P:tRNA modification"/>
    <property type="evidence" value="ECO:0007669"/>
    <property type="project" value="InterPro"/>
</dbReference>
<dbReference type="SUPFAM" id="SSF51713">
    <property type="entry name" value="tRNA-guanine transglycosylase"/>
    <property type="match status" value="1"/>
</dbReference>
<dbReference type="AlphaFoldDB" id="A0A5B8Z4Z2"/>
<protein>
    <submittedName>
        <fullName evidence="1">Uncharacterized protein</fullName>
    </submittedName>
</protein>
<keyword evidence="2" id="KW-1185">Reference proteome</keyword>
<sequence length="230" mass="26909">MSVIKIFHVAVNSSTAETEALRKVRPQRLLLSYFYFRNKPLKQFVEKLGYSPEIMLDSGAYSAWTKGKGIALTDYMKYIEENREYITNFINLDVFGDNEMSFDYFMILKKKGFSPIPVVQYGDDHEEWLHKYYNLGERFIALGGTVPIKNKWEVSEWVRLLAWQYPEIKFHLLGSSSRQNINHCDMYSCDSSTWFMQAIMGKPNHIKGTSRIAKIERAAYKLKKELELVV</sequence>
<accession>A0A5B8Z4Z2</accession>
<dbReference type="RefSeq" id="WP_057770889.1">
    <property type="nucleotide sequence ID" value="NZ_CP042593.1"/>
</dbReference>
<name>A0A5B8Z4Z2_CYTDA</name>
<dbReference type="KEGG" id="bda:FSZ17_13510"/>
<reference evidence="2" key="1">
    <citation type="submission" date="2019-08" db="EMBL/GenBank/DDBJ databases">
        <authorList>
            <person name="Zheng X."/>
        </authorList>
    </citation>
    <scope>NUCLEOTIDE SEQUENCE [LARGE SCALE GENOMIC DNA]</scope>
    <source>
        <strain evidence="2">FJAT-25496</strain>
    </source>
</reference>
<dbReference type="OrthoDB" id="2836045at2"/>
<organism evidence="1 2">
    <name type="scientific">Cytobacillus dafuensis</name>
    <name type="common">Bacillus dafuensis</name>
    <dbReference type="NCBI Taxonomy" id="1742359"/>
    <lineage>
        <taxon>Bacteria</taxon>
        <taxon>Bacillati</taxon>
        <taxon>Bacillota</taxon>
        <taxon>Bacilli</taxon>
        <taxon>Bacillales</taxon>
        <taxon>Bacillaceae</taxon>
        <taxon>Cytobacillus</taxon>
    </lineage>
</organism>
<evidence type="ECO:0000313" key="1">
    <source>
        <dbReference type="EMBL" id="QED48170.1"/>
    </source>
</evidence>
<dbReference type="EMBL" id="CP042593">
    <property type="protein sequence ID" value="QED48170.1"/>
    <property type="molecule type" value="Genomic_DNA"/>
</dbReference>
<dbReference type="Proteomes" id="UP000321555">
    <property type="component" value="Chromosome"/>
</dbReference>
<evidence type="ECO:0000313" key="2">
    <source>
        <dbReference type="Proteomes" id="UP000321555"/>
    </source>
</evidence>
<gene>
    <name evidence="1" type="ORF">FSZ17_13510</name>
</gene>
<proteinExistence type="predicted"/>